<evidence type="ECO:0000256" key="3">
    <source>
        <dbReference type="ARBA" id="ARBA00023015"/>
    </source>
</evidence>
<sequence>MDDSPETLGMLNETLEQADVTVLVALEGNQALTIANSITPDVILMDAIMPGMDGFETCREIKNNRDLAHIPVIFMTGLSDSESIVKGFEAGGVDYITKPVNGDELIARMKVHLNNARLTLSARMALDSAGQYLISVSPKGELLWATPQAYHLFEHVGLEQEWIETSLPAQLSQILEPRYNKEKPLLLESGNAPLEVRYISQTEPNEYLMQLVDLERPSDVEVLRAALPLTEREAEVLLWIARGKTNREVGTILGTSPRTVNKHLEQLFRKLNVENRTAAAVIALKYLRD</sequence>
<dbReference type="GO" id="GO:0000976">
    <property type="term" value="F:transcription cis-regulatory region binding"/>
    <property type="evidence" value="ECO:0007669"/>
    <property type="project" value="TreeGrafter"/>
</dbReference>
<feature type="domain" description="HTH luxR-type" evidence="7">
    <location>
        <begin position="222"/>
        <end position="287"/>
    </location>
</feature>
<dbReference type="SUPFAM" id="SSF46894">
    <property type="entry name" value="C-terminal effector domain of the bipartite response regulators"/>
    <property type="match status" value="1"/>
</dbReference>
<dbReference type="GO" id="GO:0000156">
    <property type="term" value="F:phosphorelay response regulator activity"/>
    <property type="evidence" value="ECO:0007669"/>
    <property type="project" value="TreeGrafter"/>
</dbReference>
<dbReference type="SUPFAM" id="SSF52172">
    <property type="entry name" value="CheY-like"/>
    <property type="match status" value="1"/>
</dbReference>
<organism evidence="9 10">
    <name type="scientific">Spongiibacter nanhainus</name>
    <dbReference type="NCBI Taxonomy" id="2794344"/>
    <lineage>
        <taxon>Bacteria</taxon>
        <taxon>Pseudomonadati</taxon>
        <taxon>Pseudomonadota</taxon>
        <taxon>Gammaproteobacteria</taxon>
        <taxon>Cellvibrionales</taxon>
        <taxon>Spongiibacteraceae</taxon>
        <taxon>Spongiibacter</taxon>
    </lineage>
</organism>
<keyword evidence="5" id="KW-0804">Transcription</keyword>
<dbReference type="SMART" id="SM00421">
    <property type="entry name" value="HTH_LUXR"/>
    <property type="match status" value="1"/>
</dbReference>
<evidence type="ECO:0000256" key="6">
    <source>
        <dbReference type="PROSITE-ProRule" id="PRU00169"/>
    </source>
</evidence>
<keyword evidence="2" id="KW-0902">Two-component regulatory system</keyword>
<evidence type="ECO:0000313" key="9">
    <source>
        <dbReference type="EMBL" id="QQD20051.1"/>
    </source>
</evidence>
<reference evidence="9 10" key="1">
    <citation type="submission" date="2020-12" db="EMBL/GenBank/DDBJ databases">
        <authorList>
            <person name="Shan Y."/>
        </authorList>
    </citation>
    <scope>NUCLEOTIDE SEQUENCE [LARGE SCALE GENOMIC DNA]</scope>
    <source>
        <strain evidence="10">csc3.9</strain>
    </source>
</reference>
<gene>
    <name evidence="9" type="ORF">I6N98_03460</name>
</gene>
<dbReference type="Pfam" id="PF00196">
    <property type="entry name" value="GerE"/>
    <property type="match status" value="1"/>
</dbReference>
<dbReference type="InterPro" id="IPR001789">
    <property type="entry name" value="Sig_transdc_resp-reg_receiver"/>
</dbReference>
<keyword evidence="1 6" id="KW-0597">Phosphoprotein</keyword>
<dbReference type="InterPro" id="IPR036388">
    <property type="entry name" value="WH-like_DNA-bd_sf"/>
</dbReference>
<feature type="modified residue" description="4-aspartylphosphate" evidence="6">
    <location>
        <position position="46"/>
    </location>
</feature>
<dbReference type="CDD" id="cd06170">
    <property type="entry name" value="LuxR_C_like"/>
    <property type="match status" value="1"/>
</dbReference>
<dbReference type="PANTHER" id="PTHR48111">
    <property type="entry name" value="REGULATOR OF RPOS"/>
    <property type="match status" value="1"/>
</dbReference>
<dbReference type="FunFam" id="1.10.10.10:FF:000153">
    <property type="entry name" value="LuxR family transcriptional regulator"/>
    <property type="match status" value="1"/>
</dbReference>
<evidence type="ECO:0000256" key="4">
    <source>
        <dbReference type="ARBA" id="ARBA00023125"/>
    </source>
</evidence>
<dbReference type="SMART" id="SM00448">
    <property type="entry name" value="REC"/>
    <property type="match status" value="1"/>
</dbReference>
<evidence type="ECO:0000259" key="7">
    <source>
        <dbReference type="PROSITE" id="PS50043"/>
    </source>
</evidence>
<dbReference type="InterPro" id="IPR000792">
    <property type="entry name" value="Tscrpt_reg_LuxR_C"/>
</dbReference>
<dbReference type="Proteomes" id="UP000596063">
    <property type="component" value="Chromosome"/>
</dbReference>
<dbReference type="PRINTS" id="PR00038">
    <property type="entry name" value="HTHLUXR"/>
</dbReference>
<keyword evidence="10" id="KW-1185">Reference proteome</keyword>
<evidence type="ECO:0000313" key="10">
    <source>
        <dbReference type="Proteomes" id="UP000596063"/>
    </source>
</evidence>
<dbReference type="PROSITE" id="PS50110">
    <property type="entry name" value="RESPONSE_REGULATORY"/>
    <property type="match status" value="1"/>
</dbReference>
<dbReference type="Gene3D" id="3.40.50.2300">
    <property type="match status" value="1"/>
</dbReference>
<dbReference type="GO" id="GO:0006355">
    <property type="term" value="P:regulation of DNA-templated transcription"/>
    <property type="evidence" value="ECO:0007669"/>
    <property type="project" value="InterPro"/>
</dbReference>
<dbReference type="Gene3D" id="1.10.10.10">
    <property type="entry name" value="Winged helix-like DNA-binding domain superfamily/Winged helix DNA-binding domain"/>
    <property type="match status" value="1"/>
</dbReference>
<feature type="domain" description="Response regulatory" evidence="8">
    <location>
        <begin position="1"/>
        <end position="113"/>
    </location>
</feature>
<accession>A0A7T4R3Z5</accession>
<dbReference type="PROSITE" id="PS50043">
    <property type="entry name" value="HTH_LUXR_2"/>
    <property type="match status" value="1"/>
</dbReference>
<dbReference type="PANTHER" id="PTHR48111:SF1">
    <property type="entry name" value="TWO-COMPONENT RESPONSE REGULATOR ORR33"/>
    <property type="match status" value="1"/>
</dbReference>
<dbReference type="GO" id="GO:0005829">
    <property type="term" value="C:cytosol"/>
    <property type="evidence" value="ECO:0007669"/>
    <property type="project" value="TreeGrafter"/>
</dbReference>
<name>A0A7T4R3Z5_9GAMM</name>
<dbReference type="EMBL" id="CP066167">
    <property type="protein sequence ID" value="QQD20051.1"/>
    <property type="molecule type" value="Genomic_DNA"/>
</dbReference>
<dbReference type="InterPro" id="IPR016032">
    <property type="entry name" value="Sig_transdc_resp-reg_C-effctor"/>
</dbReference>
<evidence type="ECO:0000259" key="8">
    <source>
        <dbReference type="PROSITE" id="PS50110"/>
    </source>
</evidence>
<dbReference type="GO" id="GO:0032993">
    <property type="term" value="C:protein-DNA complex"/>
    <property type="evidence" value="ECO:0007669"/>
    <property type="project" value="TreeGrafter"/>
</dbReference>
<dbReference type="AlphaFoldDB" id="A0A7T4R3Z5"/>
<keyword evidence="4" id="KW-0238">DNA-binding</keyword>
<dbReference type="InterPro" id="IPR011006">
    <property type="entry name" value="CheY-like_superfamily"/>
</dbReference>
<evidence type="ECO:0000256" key="2">
    <source>
        <dbReference type="ARBA" id="ARBA00023012"/>
    </source>
</evidence>
<proteinExistence type="predicted"/>
<dbReference type="InterPro" id="IPR039420">
    <property type="entry name" value="WalR-like"/>
</dbReference>
<dbReference type="Pfam" id="PF00072">
    <property type="entry name" value="Response_reg"/>
    <property type="match status" value="1"/>
</dbReference>
<keyword evidence="3" id="KW-0805">Transcription regulation</keyword>
<protein>
    <submittedName>
        <fullName evidence="9">Response regulator</fullName>
    </submittedName>
</protein>
<evidence type="ECO:0000256" key="5">
    <source>
        <dbReference type="ARBA" id="ARBA00023163"/>
    </source>
</evidence>
<evidence type="ECO:0000256" key="1">
    <source>
        <dbReference type="ARBA" id="ARBA00022553"/>
    </source>
</evidence>
<dbReference type="KEGG" id="snan:I6N98_03460"/>